<organism evidence="2 3">
    <name type="scientific">Agromyces tardus</name>
    <dbReference type="NCBI Taxonomy" id="2583849"/>
    <lineage>
        <taxon>Bacteria</taxon>
        <taxon>Bacillati</taxon>
        <taxon>Actinomycetota</taxon>
        <taxon>Actinomycetes</taxon>
        <taxon>Micrococcales</taxon>
        <taxon>Microbacteriaceae</taxon>
        <taxon>Agromyces</taxon>
    </lineage>
</organism>
<sequence length="505" mass="50438">MAGLRRAAVLAATLALLGTGMAPAYAADPTPDLIPPASTTEPDPSASDVPVGLLAKAPAGSPASYLAANGADGAATASRSFAVGESDLAAGTGSISGTITALAYTGVSSPLTSAWVAALVWDDAAGDYVVAASAYGDPVTGAYTIPDLAAGDYVVVVFDEAPGSPLIAEFYEDAQYIEQATVISLADGEVVTGIDEQLEPLLKGRIAGADRYATAVAVSQSFAAGVPCVFVANGLNFPDALSAGPAAAHCGGPLLLVPGTSIPQVVKDEIARLAPERIVVAGGTGAVSAGVEATLRTLAPQFARYAGADRYDTSRKIVAGEFGTTGALWVASGANFPDALSASAAASAADIPVLIVPGSSSALDSASANLLTSLGADLVAIAGGTGAVSTGIESSIAKLPLVADVLRVGGATRYDTAFKIMDLAWGYDGATAVYAFFASGENFPDALAGAPFAGLIGAPLYVTPASCTSLSVQQQISDLVVAEAYVLGYYQSQLYYEGGKPFRTC</sequence>
<dbReference type="PANTHER" id="PTHR30032">
    <property type="entry name" value="N-ACETYLMURAMOYL-L-ALANINE AMIDASE-RELATED"/>
    <property type="match status" value="1"/>
</dbReference>
<dbReference type="Gene3D" id="3.40.50.12090">
    <property type="match status" value="2"/>
</dbReference>
<evidence type="ECO:0000256" key="1">
    <source>
        <dbReference type="SAM" id="SignalP"/>
    </source>
</evidence>
<accession>A0A3M8AL09</accession>
<reference evidence="2 3" key="1">
    <citation type="submission" date="2018-10" db="EMBL/GenBank/DDBJ databases">
        <title>Isolation, diversity and antibacterial activity of antinobacteria from the wheat rhizosphere soil.</title>
        <authorList>
            <person name="Sun T."/>
        </authorList>
    </citation>
    <scope>NUCLEOTIDE SEQUENCE [LARGE SCALE GENOMIC DNA]</scope>
    <source>
        <strain evidence="2 3">SJ-23</strain>
    </source>
</reference>
<evidence type="ECO:0000313" key="3">
    <source>
        <dbReference type="Proteomes" id="UP000275048"/>
    </source>
</evidence>
<dbReference type="PANTHER" id="PTHR30032:SF8">
    <property type="entry name" value="GERMINATION-SPECIFIC N-ACETYLMURAMOYL-L-ALANINE AMIDASE"/>
    <property type="match status" value="1"/>
</dbReference>
<dbReference type="EMBL" id="RHHB01000004">
    <property type="protein sequence ID" value="RNB51307.1"/>
    <property type="molecule type" value="Genomic_DNA"/>
</dbReference>
<dbReference type="InterPro" id="IPR051922">
    <property type="entry name" value="Bact_Sporulation_Assoc"/>
</dbReference>
<dbReference type="Pfam" id="PF04122">
    <property type="entry name" value="CW_binding_2"/>
    <property type="match status" value="3"/>
</dbReference>
<evidence type="ECO:0000313" key="2">
    <source>
        <dbReference type="EMBL" id="RNB51307.1"/>
    </source>
</evidence>
<protein>
    <submittedName>
        <fullName evidence="2">Cell wall-binding repeat-containing protein</fullName>
    </submittedName>
</protein>
<keyword evidence="3" id="KW-1185">Reference proteome</keyword>
<keyword evidence="1" id="KW-0732">Signal</keyword>
<comment type="caution">
    <text evidence="2">The sequence shown here is derived from an EMBL/GenBank/DDBJ whole genome shotgun (WGS) entry which is preliminary data.</text>
</comment>
<name>A0A3M8AL09_9MICO</name>
<dbReference type="AlphaFoldDB" id="A0A3M8AL09"/>
<feature type="signal peptide" evidence="1">
    <location>
        <begin position="1"/>
        <end position="26"/>
    </location>
</feature>
<dbReference type="Proteomes" id="UP000275048">
    <property type="component" value="Unassembled WGS sequence"/>
</dbReference>
<dbReference type="InterPro" id="IPR007253">
    <property type="entry name" value="Cell_wall-bd_2"/>
</dbReference>
<proteinExistence type="predicted"/>
<gene>
    <name evidence="2" type="ORF">EDM22_04560</name>
</gene>
<dbReference type="SUPFAM" id="SSF117074">
    <property type="entry name" value="Hypothetical protein PA1324"/>
    <property type="match status" value="1"/>
</dbReference>
<feature type="chain" id="PRO_5018054068" evidence="1">
    <location>
        <begin position="27"/>
        <end position="505"/>
    </location>
</feature>